<organism evidence="7 8">
    <name type="scientific">Xenorhabdus miraniensis</name>
    <dbReference type="NCBI Taxonomy" id="351674"/>
    <lineage>
        <taxon>Bacteria</taxon>
        <taxon>Pseudomonadati</taxon>
        <taxon>Pseudomonadota</taxon>
        <taxon>Gammaproteobacteria</taxon>
        <taxon>Enterobacterales</taxon>
        <taxon>Morganellaceae</taxon>
        <taxon>Xenorhabdus</taxon>
    </lineage>
</organism>
<feature type="transmembrane region" description="Helical" evidence="6">
    <location>
        <begin position="361"/>
        <end position="379"/>
    </location>
</feature>
<feature type="transmembrane region" description="Helical" evidence="6">
    <location>
        <begin position="258"/>
        <end position="277"/>
    </location>
</feature>
<sequence>MFRIGSNLTIIKNFSYLSFIQILTLLIPFIYYPYLIRKFNLEQYGLIIFIQSIVMIFAIIIDFGFNIYGTKLASENRYEINKLNEAYTNICAIKLILMICCFFIFLIFVFYNHNLRENINLSILLYFILIGDVLFSQWLFQGLEEIKLAAIINLVSKIVLLGFVFIGTNTRLGFYAFPLGLVTSSIMNGIQSYFMIKYKFKIEFTKVSLKTFWTYVTESYSFLLSRAVGTIIIRVNAYILGNYVGFTQVAYYDLAEKLISLLIMPVNMLNQVIYPHIVRNKKYTIALNIIKYFIPLYLFIYLASYFLGEHFIIMFAGENMAPAFLIFSILFLTLFTNTISYFLGNCVLVVYGKKQDFNNSIYIGLLFYTISLLITLSFININAFTLTWLIVINSFIICLHRIIKVYNYKIYSKLL</sequence>
<feature type="transmembrane region" description="Helical" evidence="6">
    <location>
        <begin position="289"/>
        <end position="308"/>
    </location>
</feature>
<comment type="subcellular location">
    <subcellularLocation>
        <location evidence="1">Cell membrane</location>
        <topology evidence="1">Multi-pass membrane protein</topology>
    </subcellularLocation>
</comment>
<dbReference type="InterPro" id="IPR050833">
    <property type="entry name" value="Poly_Biosynth_Transport"/>
</dbReference>
<dbReference type="InterPro" id="IPR002797">
    <property type="entry name" value="Polysacc_synth"/>
</dbReference>
<evidence type="ECO:0000256" key="4">
    <source>
        <dbReference type="ARBA" id="ARBA00022989"/>
    </source>
</evidence>
<dbReference type="PANTHER" id="PTHR30250:SF11">
    <property type="entry name" value="O-ANTIGEN TRANSPORTER-RELATED"/>
    <property type="match status" value="1"/>
</dbReference>
<dbReference type="AlphaFoldDB" id="A0A2D0JM43"/>
<feature type="transmembrane region" description="Helical" evidence="6">
    <location>
        <begin position="172"/>
        <end position="196"/>
    </location>
</feature>
<keyword evidence="5 6" id="KW-0472">Membrane</keyword>
<evidence type="ECO:0000256" key="5">
    <source>
        <dbReference type="ARBA" id="ARBA00023136"/>
    </source>
</evidence>
<evidence type="ECO:0000313" key="7">
    <source>
        <dbReference type="EMBL" id="PHM47221.1"/>
    </source>
</evidence>
<accession>A0A2D0JM43</accession>
<comment type="caution">
    <text evidence="7">The sequence shown here is derived from an EMBL/GenBank/DDBJ whole genome shotgun (WGS) entry which is preliminary data.</text>
</comment>
<evidence type="ECO:0000256" key="6">
    <source>
        <dbReference type="SAM" id="Phobius"/>
    </source>
</evidence>
<feature type="transmembrane region" description="Helical" evidence="6">
    <location>
        <begin position="385"/>
        <end position="403"/>
    </location>
</feature>
<evidence type="ECO:0000256" key="2">
    <source>
        <dbReference type="ARBA" id="ARBA00022475"/>
    </source>
</evidence>
<proteinExistence type="predicted"/>
<protein>
    <submittedName>
        <fullName evidence="7">Putative polysaccharide transporter</fullName>
    </submittedName>
</protein>
<evidence type="ECO:0000313" key="8">
    <source>
        <dbReference type="Proteomes" id="UP000221980"/>
    </source>
</evidence>
<keyword evidence="4 6" id="KW-1133">Transmembrane helix</keyword>
<dbReference type="PANTHER" id="PTHR30250">
    <property type="entry name" value="PST FAMILY PREDICTED COLANIC ACID TRANSPORTER"/>
    <property type="match status" value="1"/>
</dbReference>
<feature type="transmembrane region" description="Helical" evidence="6">
    <location>
        <begin position="14"/>
        <end position="32"/>
    </location>
</feature>
<reference evidence="7 8" key="1">
    <citation type="journal article" date="2017" name="Nat. Microbiol.">
        <title>Natural product diversity associated with the nematode symbionts Photorhabdus and Xenorhabdus.</title>
        <authorList>
            <person name="Tobias N.J."/>
            <person name="Wolff H."/>
            <person name="Djahanschiri B."/>
            <person name="Grundmann F."/>
            <person name="Kronenwerth M."/>
            <person name="Shi Y.M."/>
            <person name="Simonyi S."/>
            <person name="Grun P."/>
            <person name="Shapiro-Ilan D."/>
            <person name="Pidot S.J."/>
            <person name="Stinear T.P."/>
            <person name="Ebersberger I."/>
            <person name="Bode H.B."/>
        </authorList>
    </citation>
    <scope>NUCLEOTIDE SEQUENCE [LARGE SCALE GENOMIC DNA]</scope>
    <source>
        <strain evidence="7 8">DSM 17902</strain>
    </source>
</reference>
<name>A0A2D0JM43_9GAMM</name>
<gene>
    <name evidence="7" type="ORF">Xmir_03434</name>
</gene>
<feature type="transmembrane region" description="Helical" evidence="6">
    <location>
        <begin position="123"/>
        <end position="141"/>
    </location>
</feature>
<dbReference type="Proteomes" id="UP000221980">
    <property type="component" value="Unassembled WGS sequence"/>
</dbReference>
<keyword evidence="3 6" id="KW-0812">Transmembrane</keyword>
<dbReference type="Pfam" id="PF01943">
    <property type="entry name" value="Polysacc_synt"/>
    <property type="match status" value="1"/>
</dbReference>
<keyword evidence="8" id="KW-1185">Reference proteome</keyword>
<feature type="transmembrane region" description="Helical" evidence="6">
    <location>
        <begin position="231"/>
        <end position="252"/>
    </location>
</feature>
<evidence type="ECO:0000256" key="3">
    <source>
        <dbReference type="ARBA" id="ARBA00022692"/>
    </source>
</evidence>
<feature type="transmembrane region" description="Helical" evidence="6">
    <location>
        <begin position="86"/>
        <end position="111"/>
    </location>
</feature>
<dbReference type="GO" id="GO:0005886">
    <property type="term" value="C:plasma membrane"/>
    <property type="evidence" value="ECO:0007669"/>
    <property type="project" value="UniProtKB-SubCell"/>
</dbReference>
<keyword evidence="2" id="KW-1003">Cell membrane</keyword>
<feature type="transmembrane region" description="Helical" evidence="6">
    <location>
        <begin position="320"/>
        <end position="349"/>
    </location>
</feature>
<dbReference type="RefSeq" id="WP_099115356.1">
    <property type="nucleotide sequence ID" value="NZ_CAWNQI010000053.1"/>
</dbReference>
<dbReference type="EMBL" id="NITZ01000021">
    <property type="protein sequence ID" value="PHM47221.1"/>
    <property type="molecule type" value="Genomic_DNA"/>
</dbReference>
<feature type="transmembrane region" description="Helical" evidence="6">
    <location>
        <begin position="44"/>
        <end position="65"/>
    </location>
</feature>
<dbReference type="OrthoDB" id="103403at2"/>
<evidence type="ECO:0000256" key="1">
    <source>
        <dbReference type="ARBA" id="ARBA00004651"/>
    </source>
</evidence>
<feature type="transmembrane region" description="Helical" evidence="6">
    <location>
        <begin position="148"/>
        <end position="166"/>
    </location>
</feature>